<dbReference type="Gene3D" id="3.40.50.1820">
    <property type="entry name" value="alpha/beta hydrolase"/>
    <property type="match status" value="1"/>
</dbReference>
<dbReference type="EMBL" id="JAVYII010000001">
    <property type="protein sequence ID" value="MDT9592139.1"/>
    <property type="molecule type" value="Genomic_DNA"/>
</dbReference>
<keyword evidence="2" id="KW-0058">Aromatic hydrocarbons catabolism</keyword>
<evidence type="ECO:0000259" key="4">
    <source>
        <dbReference type="Pfam" id="PF06441"/>
    </source>
</evidence>
<dbReference type="RefSeq" id="WP_315731368.1">
    <property type="nucleotide sequence ID" value="NZ_JAVYII010000001.1"/>
</dbReference>
<dbReference type="InterPro" id="IPR029058">
    <property type="entry name" value="AB_hydrolase_fold"/>
</dbReference>
<dbReference type="Proteomes" id="UP001268542">
    <property type="component" value="Unassembled WGS sequence"/>
</dbReference>
<accession>A0ABU3PSH5</accession>
<dbReference type="InterPro" id="IPR000639">
    <property type="entry name" value="Epox_hydrolase-like"/>
</dbReference>
<evidence type="ECO:0000313" key="5">
    <source>
        <dbReference type="EMBL" id="MDT9592139.1"/>
    </source>
</evidence>
<feature type="domain" description="Epoxide hydrolase N-terminal" evidence="4">
    <location>
        <begin position="5"/>
        <end position="109"/>
    </location>
</feature>
<evidence type="ECO:0000256" key="2">
    <source>
        <dbReference type="ARBA" id="ARBA00022797"/>
    </source>
</evidence>
<reference evidence="5 6" key="1">
    <citation type="submission" date="2023-08" db="EMBL/GenBank/DDBJ databases">
        <title>Nocardioides seae sp. nov., a bacterium isolated from a soil.</title>
        <authorList>
            <person name="Wang X."/>
        </authorList>
    </citation>
    <scope>NUCLEOTIDE SEQUENCE [LARGE SCALE GENOMIC DNA]</scope>
    <source>
        <strain evidence="5 6">YZH12</strain>
    </source>
</reference>
<comment type="caution">
    <text evidence="5">The sequence shown here is derived from an EMBL/GenBank/DDBJ whole genome shotgun (WGS) entry which is preliminary data.</text>
</comment>
<evidence type="ECO:0000313" key="6">
    <source>
        <dbReference type="Proteomes" id="UP001268542"/>
    </source>
</evidence>
<gene>
    <name evidence="5" type="ORF">RDV89_03625</name>
</gene>
<keyword evidence="3 5" id="KW-0378">Hydrolase</keyword>
<dbReference type="InterPro" id="IPR010497">
    <property type="entry name" value="Epoxide_hydro_N"/>
</dbReference>
<dbReference type="PIRSF" id="PIRSF001112">
    <property type="entry name" value="Epoxide_hydrolase"/>
    <property type="match status" value="1"/>
</dbReference>
<evidence type="ECO:0000256" key="3">
    <source>
        <dbReference type="ARBA" id="ARBA00022801"/>
    </source>
</evidence>
<protein>
    <submittedName>
        <fullName evidence="5">Epoxide hydrolase</fullName>
    </submittedName>
</protein>
<dbReference type="GO" id="GO:0016787">
    <property type="term" value="F:hydrolase activity"/>
    <property type="evidence" value="ECO:0007669"/>
    <property type="project" value="UniProtKB-KW"/>
</dbReference>
<proteinExistence type="inferred from homology"/>
<dbReference type="InterPro" id="IPR016292">
    <property type="entry name" value="Epoxide_hydrolase"/>
</dbReference>
<dbReference type="PANTHER" id="PTHR21661:SF35">
    <property type="entry name" value="EPOXIDE HYDROLASE"/>
    <property type="match status" value="1"/>
</dbReference>
<sequence>MRPTERFVVDVPDADVEDLRDRLRRTRWGDDPGNEDWAYGTPRSYLEPLVRYWAEEYDWRRHEDAINAHPHARATLDGVRVHYLHRRGVGPAPMPLLLTHGWPWTFWDFAKMIDPLTNPAAHGGDPADAFEVVVPSLPGFGFSSPLTRTGVGAGATAGLWRSLMRDVLGHRRFGAMGGDFGAVVTQRMAQEDDGALVGVHLTRYRRPAGTAGVAASVAGPDDYGPDEAGDHARDQAGATLVASHLAVHSHDPQTLAHALHDSPVGLASWLLERRRAWSDGELDDVYTRDELLTTISLYWFTRTIGSSMRYYRDTALEGPAPAGRIDVPVAIGVLPRDVSALPRRHAEEDTDLRRWTRFPRGGHFGPAEVPELLVEDLREFFRPLRAAAEQ</sequence>
<dbReference type="PRINTS" id="PR00412">
    <property type="entry name" value="EPOXHYDRLASE"/>
</dbReference>
<comment type="similarity">
    <text evidence="1">Belongs to the peptidase S33 family.</text>
</comment>
<dbReference type="SUPFAM" id="SSF53474">
    <property type="entry name" value="alpha/beta-Hydrolases"/>
    <property type="match status" value="1"/>
</dbReference>
<dbReference type="PANTHER" id="PTHR21661">
    <property type="entry name" value="EPOXIDE HYDROLASE 1-RELATED"/>
    <property type="match status" value="1"/>
</dbReference>
<dbReference type="Pfam" id="PF06441">
    <property type="entry name" value="EHN"/>
    <property type="match status" value="1"/>
</dbReference>
<organism evidence="5 6">
    <name type="scientific">Nocardioides imazamoxiresistens</name>
    <dbReference type="NCBI Taxonomy" id="3231893"/>
    <lineage>
        <taxon>Bacteria</taxon>
        <taxon>Bacillati</taxon>
        <taxon>Actinomycetota</taxon>
        <taxon>Actinomycetes</taxon>
        <taxon>Propionibacteriales</taxon>
        <taxon>Nocardioidaceae</taxon>
        <taxon>Nocardioides</taxon>
    </lineage>
</organism>
<evidence type="ECO:0000256" key="1">
    <source>
        <dbReference type="ARBA" id="ARBA00010088"/>
    </source>
</evidence>
<keyword evidence="6" id="KW-1185">Reference proteome</keyword>
<name>A0ABU3PSH5_9ACTN</name>